<sequence>MSVRRFRFMIEEIKRDIEECERQIAYHLDEMQRAYHQGEGQIERHHRQEQLKWERKLRHSIRDLIHTERKLAKSIEEEHIHRLHEEQARRDGKSRNTWW</sequence>
<reference evidence="2 3" key="1">
    <citation type="submission" date="2020-07" db="EMBL/GenBank/DDBJ databases">
        <title>Thermoactinomyces phylogeny.</title>
        <authorList>
            <person name="Dunlap C."/>
        </authorList>
    </citation>
    <scope>NUCLEOTIDE SEQUENCE [LARGE SCALE GENOMIC DNA]</scope>
    <source>
        <strain evidence="2 3">AMNI-1</strain>
    </source>
</reference>
<dbReference type="RefSeq" id="WP_181740740.1">
    <property type="nucleotide sequence ID" value="NZ_JACEOL010000035.1"/>
</dbReference>
<dbReference type="AlphaFoldDB" id="A0A7W1XTJ4"/>
<accession>A0A7W1XTJ4</accession>
<evidence type="ECO:0000313" key="2">
    <source>
        <dbReference type="EMBL" id="MBA4602815.1"/>
    </source>
</evidence>
<gene>
    <name evidence="2" type="ORF">H2C83_10910</name>
</gene>
<feature type="coiled-coil region" evidence="1">
    <location>
        <begin position="3"/>
        <end position="30"/>
    </location>
</feature>
<keyword evidence="1" id="KW-0175">Coiled coil</keyword>
<comment type="caution">
    <text evidence="2">The sequence shown here is derived from an EMBL/GenBank/DDBJ whole genome shotgun (WGS) entry which is preliminary data.</text>
</comment>
<organism evidence="2 3">
    <name type="scientific">Thermoactinomyces mirandus</name>
    <dbReference type="NCBI Taxonomy" id="2756294"/>
    <lineage>
        <taxon>Bacteria</taxon>
        <taxon>Bacillati</taxon>
        <taxon>Bacillota</taxon>
        <taxon>Bacilli</taxon>
        <taxon>Bacillales</taxon>
        <taxon>Thermoactinomycetaceae</taxon>
        <taxon>Thermoactinomyces</taxon>
    </lineage>
</organism>
<keyword evidence="3" id="KW-1185">Reference proteome</keyword>
<dbReference type="Proteomes" id="UP000538292">
    <property type="component" value="Unassembled WGS sequence"/>
</dbReference>
<dbReference type="EMBL" id="JACEOL010000035">
    <property type="protein sequence ID" value="MBA4602815.1"/>
    <property type="molecule type" value="Genomic_DNA"/>
</dbReference>
<proteinExistence type="predicted"/>
<evidence type="ECO:0000256" key="1">
    <source>
        <dbReference type="SAM" id="Coils"/>
    </source>
</evidence>
<name>A0A7W1XTJ4_9BACL</name>
<protein>
    <submittedName>
        <fullName evidence="2">Uncharacterized protein</fullName>
    </submittedName>
</protein>
<evidence type="ECO:0000313" key="3">
    <source>
        <dbReference type="Proteomes" id="UP000538292"/>
    </source>
</evidence>